<sequence length="243" mass="28052">MSHRLGRSRRHSQDTYSDVRASLANKTSWRDEDFVDFTHIQPVDWLVSASSQTESEESRRISQFQLPPEPYDGTKLRLFSSFPSNEDEHLGFALITSRESEPEDDYNEPNFRTTRREIVGLSPMQILRRWTTIVNLSGLKREGDKVTLRPEAANEGLFLSCVLMAISVNNLHLIHDSRVCYRRITVPTSRGGGRYGLVLFIDFGVKGGLHSFFLLFISWTKICLVPKYLIRCQILYDYKSLRT</sequence>
<organism evidence="1 2">
    <name type="scientific">Echinococcus multilocularis</name>
    <name type="common">Fox tapeworm</name>
    <dbReference type="NCBI Taxonomy" id="6211"/>
    <lineage>
        <taxon>Eukaryota</taxon>
        <taxon>Metazoa</taxon>
        <taxon>Spiralia</taxon>
        <taxon>Lophotrochozoa</taxon>
        <taxon>Platyhelminthes</taxon>
        <taxon>Cestoda</taxon>
        <taxon>Eucestoda</taxon>
        <taxon>Cyclophyllidea</taxon>
        <taxon>Taeniidae</taxon>
        <taxon>Echinococcus</taxon>
    </lineage>
</organism>
<dbReference type="OrthoDB" id="6265116at2759"/>
<name>A0A0S4MM40_ECHMU</name>
<dbReference type="Proteomes" id="UP000017246">
    <property type="component" value="Unassembled WGS sequence"/>
</dbReference>
<dbReference type="AlphaFoldDB" id="A0A0S4MM40"/>
<reference evidence="1" key="2">
    <citation type="submission" date="2015-11" db="EMBL/GenBank/DDBJ databases">
        <authorList>
            <person name="Zhang Y."/>
            <person name="Guo Z."/>
        </authorList>
    </citation>
    <scope>NUCLEOTIDE SEQUENCE</scope>
</reference>
<dbReference type="EMBL" id="LN902844">
    <property type="protein sequence ID" value="CUT98743.1"/>
    <property type="molecule type" value="Genomic_DNA"/>
</dbReference>
<protein>
    <submittedName>
        <fullName evidence="1">Hypothetical transcript</fullName>
    </submittedName>
</protein>
<keyword evidence="2" id="KW-1185">Reference proteome</keyword>
<proteinExistence type="predicted"/>
<evidence type="ECO:0000313" key="1">
    <source>
        <dbReference type="EMBL" id="CUT98743.1"/>
    </source>
</evidence>
<accession>A0A0S4MM40</accession>
<evidence type="ECO:0000313" key="2">
    <source>
        <dbReference type="Proteomes" id="UP000017246"/>
    </source>
</evidence>
<reference evidence="1" key="1">
    <citation type="journal article" date="2013" name="Nature">
        <title>The genomes of four tapeworm species reveal adaptations to parasitism.</title>
        <authorList>
            <person name="Tsai I.J."/>
            <person name="Zarowiecki M."/>
            <person name="Holroyd N."/>
            <person name="Garciarrubio A."/>
            <person name="Sanchez-Flores A."/>
            <person name="Brooks K.L."/>
            <person name="Tracey A."/>
            <person name="Bobes R.J."/>
            <person name="Fragoso G."/>
            <person name="Sciutto E."/>
            <person name="Aslett M."/>
            <person name="Beasley H."/>
            <person name="Bennett H.M."/>
            <person name="Cai J."/>
            <person name="Camicia F."/>
            <person name="Clark R."/>
            <person name="Cucher M."/>
            <person name="De Silva N."/>
            <person name="Day T.A."/>
            <person name="Deplazes P."/>
            <person name="Estrada K."/>
            <person name="Fernandez C."/>
            <person name="Holland P.W."/>
            <person name="Hou J."/>
            <person name="Hu S."/>
            <person name="Huckvale T."/>
            <person name="Hung S.S."/>
            <person name="Kamenetzky L."/>
            <person name="Keane J.A."/>
            <person name="Kiss F."/>
            <person name="Koziol U."/>
            <person name="Lambert O."/>
            <person name="Liu K."/>
            <person name="Luo X."/>
            <person name="Luo Y."/>
            <person name="Macchiaroli N."/>
            <person name="Nichol S."/>
            <person name="Paps J."/>
            <person name="Parkinson J."/>
            <person name="Pouchkina-Stantcheva N."/>
            <person name="Riddiford N."/>
            <person name="Rosenzvit M."/>
            <person name="Salinas G."/>
            <person name="Wasmuth J.D."/>
            <person name="Zamanian M."/>
            <person name="Zheng Y."/>
            <person name="Cai X."/>
            <person name="Soberon X."/>
            <person name="Olson P.D."/>
            <person name="Laclette J.P."/>
            <person name="Brehm K."/>
            <person name="Berriman M."/>
            <person name="Garciarrubio A."/>
            <person name="Bobes R.J."/>
            <person name="Fragoso G."/>
            <person name="Sanchez-Flores A."/>
            <person name="Estrada K."/>
            <person name="Cevallos M.A."/>
            <person name="Morett E."/>
            <person name="Gonzalez V."/>
            <person name="Portillo T."/>
            <person name="Ochoa-Leyva A."/>
            <person name="Jose M.V."/>
            <person name="Sciutto E."/>
            <person name="Landa A."/>
            <person name="Jimenez L."/>
            <person name="Valdes V."/>
            <person name="Carrero J.C."/>
            <person name="Larralde C."/>
            <person name="Morales-Montor J."/>
            <person name="Limon-Lason J."/>
            <person name="Soberon X."/>
            <person name="Laclette J.P."/>
        </authorList>
    </citation>
    <scope>NUCLEOTIDE SEQUENCE [LARGE SCALE GENOMIC DNA]</scope>
</reference>